<dbReference type="Proteomes" id="UP000179807">
    <property type="component" value="Unassembled WGS sequence"/>
</dbReference>
<keyword evidence="5" id="KW-0175">Coiled coil</keyword>
<organism evidence="8 9">
    <name type="scientific">Tritrichomonas foetus</name>
    <dbReference type="NCBI Taxonomy" id="1144522"/>
    <lineage>
        <taxon>Eukaryota</taxon>
        <taxon>Metamonada</taxon>
        <taxon>Parabasalia</taxon>
        <taxon>Tritrichomonadida</taxon>
        <taxon>Tritrichomonadidae</taxon>
        <taxon>Tritrichomonas</taxon>
    </lineage>
</organism>
<dbReference type="InterPro" id="IPR009091">
    <property type="entry name" value="RCC1/BLIP-II"/>
</dbReference>
<dbReference type="GO" id="GO:0004672">
    <property type="term" value="F:protein kinase activity"/>
    <property type="evidence" value="ECO:0007669"/>
    <property type="project" value="InterPro"/>
</dbReference>
<feature type="repeat" description="RCC1" evidence="3">
    <location>
        <begin position="59"/>
        <end position="109"/>
    </location>
</feature>
<evidence type="ECO:0000256" key="4">
    <source>
        <dbReference type="PROSITE-ProRule" id="PRU10141"/>
    </source>
</evidence>
<feature type="compositionally biased region" description="Acidic residues" evidence="6">
    <location>
        <begin position="515"/>
        <end position="527"/>
    </location>
</feature>
<dbReference type="Pfam" id="PF00415">
    <property type="entry name" value="RCC1"/>
    <property type="match status" value="2"/>
</dbReference>
<dbReference type="InterPro" id="IPR011009">
    <property type="entry name" value="Kinase-like_dom_sf"/>
</dbReference>
<evidence type="ECO:0000256" key="5">
    <source>
        <dbReference type="SAM" id="Coils"/>
    </source>
</evidence>
<evidence type="ECO:0000313" key="8">
    <source>
        <dbReference type="EMBL" id="OHS99329.1"/>
    </source>
</evidence>
<dbReference type="InterPro" id="IPR000408">
    <property type="entry name" value="Reg_chr_condens"/>
</dbReference>
<proteinExistence type="predicted"/>
<dbReference type="OrthoDB" id="413582at2759"/>
<evidence type="ECO:0000313" key="9">
    <source>
        <dbReference type="Proteomes" id="UP000179807"/>
    </source>
</evidence>
<feature type="region of interest" description="Disordered" evidence="6">
    <location>
        <begin position="503"/>
        <end position="533"/>
    </location>
</feature>
<dbReference type="EMBL" id="MLAK01001010">
    <property type="protein sequence ID" value="OHS99329.1"/>
    <property type="molecule type" value="Genomic_DNA"/>
</dbReference>
<protein>
    <recommendedName>
        <fullName evidence="7">Protein kinase domain-containing protein</fullName>
    </recommendedName>
</protein>
<gene>
    <name evidence="8" type="ORF">TRFO_34234</name>
</gene>
<dbReference type="Gene3D" id="1.10.510.10">
    <property type="entry name" value="Transferase(Phosphotransferase) domain 1"/>
    <property type="match status" value="1"/>
</dbReference>
<feature type="coiled-coil region" evidence="5">
    <location>
        <begin position="386"/>
        <end position="445"/>
    </location>
</feature>
<dbReference type="GO" id="GO:0005737">
    <property type="term" value="C:cytoplasm"/>
    <property type="evidence" value="ECO:0007669"/>
    <property type="project" value="TreeGrafter"/>
</dbReference>
<dbReference type="SUPFAM" id="SSF50985">
    <property type="entry name" value="RCC1/BLIP-II"/>
    <property type="match status" value="1"/>
</dbReference>
<dbReference type="RefSeq" id="XP_068352466.1">
    <property type="nucleotide sequence ID" value="XM_068509552.1"/>
</dbReference>
<accession>A0A1J4JKZ1</accession>
<dbReference type="GeneID" id="94844256"/>
<feature type="binding site" evidence="4">
    <location>
        <position position="495"/>
    </location>
    <ligand>
        <name>ATP</name>
        <dbReference type="ChEBI" id="CHEBI:30616"/>
    </ligand>
</feature>
<feature type="repeat" description="RCC1" evidence="3">
    <location>
        <begin position="246"/>
        <end position="298"/>
    </location>
</feature>
<keyword evidence="2 4" id="KW-0067">ATP-binding</keyword>
<dbReference type="SMART" id="SM00220">
    <property type="entry name" value="S_TKc"/>
    <property type="match status" value="1"/>
</dbReference>
<dbReference type="PROSITE" id="PS50012">
    <property type="entry name" value="RCC1_3"/>
    <property type="match status" value="2"/>
</dbReference>
<dbReference type="InterPro" id="IPR050167">
    <property type="entry name" value="Ser_Thr_protein_kinase"/>
</dbReference>
<dbReference type="Gene3D" id="2.130.10.30">
    <property type="entry name" value="Regulator of chromosome condensation 1/beta-lactamase-inhibitor protein II"/>
    <property type="match status" value="2"/>
</dbReference>
<dbReference type="VEuPathDB" id="TrichDB:TRFO_34234"/>
<dbReference type="Pfam" id="PF00069">
    <property type="entry name" value="Pkinase"/>
    <property type="match status" value="1"/>
</dbReference>
<dbReference type="InterPro" id="IPR017441">
    <property type="entry name" value="Protein_kinase_ATP_BS"/>
</dbReference>
<dbReference type="GO" id="GO:0005524">
    <property type="term" value="F:ATP binding"/>
    <property type="evidence" value="ECO:0007669"/>
    <property type="project" value="UniProtKB-UniRule"/>
</dbReference>
<feature type="domain" description="Protein kinase" evidence="7">
    <location>
        <begin position="469"/>
        <end position="744"/>
    </location>
</feature>
<dbReference type="SUPFAM" id="SSF56112">
    <property type="entry name" value="Protein kinase-like (PK-like)"/>
    <property type="match status" value="1"/>
</dbReference>
<dbReference type="PANTHER" id="PTHR23257">
    <property type="entry name" value="SERINE-THREONINE PROTEIN KINASE"/>
    <property type="match status" value="1"/>
</dbReference>
<evidence type="ECO:0000256" key="1">
    <source>
        <dbReference type="ARBA" id="ARBA00022741"/>
    </source>
</evidence>
<sequence length="744" mass="83931">MSRKRKHVSRGIISVDGNEFGTLGRSSDGFFGKTIEGLPSNKSCISIGSSHCVVLSKNGSVYGWGSNRNQQLGFSLETLEVRVPTKINGLPPIIDIKCGDYFTLFLTENHKVLISSDYNTDHFDEIEIGEPVIGLFGFVDPWIISESGCVFWYDYKGEKQLQKFGPFGFRAPKQVLSIFSTVILVNCQGEAYGMSMKNFRKSFNYTDDVHFLCKNDSFEKIESLRGEKIKKIAGYGENLLVLTEDKHVFVWGLNKNGELGLGDKFPRFDEFVRSSIVSKVDIIDIDIGNDHSIFVDSSNCPWGFGDRENGKTLLGNLKGPRVVNCHDAIAVHCGNNFSIVETGKSPLPQAGTLHLNSEFLDFKENQTLREENFRLKTQFSSNEARLNFLENELSKSLSQIKSLEVENETLKNDLKETISNKDLEINKLNQQIDILKQKLINQNSEANQNNNSNILSETKILSQSEIESYQKIKKIGNGASSKVIKVVREESYALKILKITPLNNNAENSSGDNDNNSENDNEDEDEETHQKENFRKMKYFMNEYEIMSKIVHPNIIKTYGICYGDDQNPPSIILEYCPYNLSNSIKKLKHDEIERIIFGIVEGMIHIHQCGIIHRDLKPENILLDSNKHVKISDFGISTISSDTTHTKGVGTLAYMSPEQLNEDEHYTNKIDVYSFGILLYFILTNGTTPKLSIAGIARGDKIVIPSSIPSFYQILIEKCLSFDPDQRPSFVDIRKSILSGKIM</sequence>
<keyword evidence="9" id="KW-1185">Reference proteome</keyword>
<evidence type="ECO:0000259" key="7">
    <source>
        <dbReference type="PROSITE" id="PS50011"/>
    </source>
</evidence>
<dbReference type="AlphaFoldDB" id="A0A1J4JKZ1"/>
<comment type="caution">
    <text evidence="8">The sequence shown here is derived from an EMBL/GenBank/DDBJ whole genome shotgun (WGS) entry which is preliminary data.</text>
</comment>
<evidence type="ECO:0000256" key="2">
    <source>
        <dbReference type="ARBA" id="ARBA00022840"/>
    </source>
</evidence>
<dbReference type="GO" id="GO:0007165">
    <property type="term" value="P:signal transduction"/>
    <property type="evidence" value="ECO:0007669"/>
    <property type="project" value="TreeGrafter"/>
</dbReference>
<name>A0A1J4JKZ1_9EUKA</name>
<dbReference type="PROSITE" id="PS50011">
    <property type="entry name" value="PROTEIN_KINASE_DOM"/>
    <property type="match status" value="1"/>
</dbReference>
<dbReference type="PROSITE" id="PS00107">
    <property type="entry name" value="PROTEIN_KINASE_ATP"/>
    <property type="match status" value="1"/>
</dbReference>
<dbReference type="PROSITE" id="PS00108">
    <property type="entry name" value="PROTEIN_KINASE_ST"/>
    <property type="match status" value="1"/>
</dbReference>
<reference evidence="8" key="1">
    <citation type="submission" date="2016-10" db="EMBL/GenBank/DDBJ databases">
        <authorList>
            <person name="Benchimol M."/>
            <person name="Almeida L.G."/>
            <person name="Vasconcelos A.T."/>
            <person name="Perreira-Neves A."/>
            <person name="Rosa I.A."/>
            <person name="Tasca T."/>
            <person name="Bogo M.R."/>
            <person name="de Souza W."/>
        </authorList>
    </citation>
    <scope>NUCLEOTIDE SEQUENCE [LARGE SCALE GENOMIC DNA]</scope>
    <source>
        <strain evidence="8">K</strain>
    </source>
</reference>
<dbReference type="InterPro" id="IPR000719">
    <property type="entry name" value="Prot_kinase_dom"/>
</dbReference>
<dbReference type="InterPro" id="IPR008271">
    <property type="entry name" value="Ser/Thr_kinase_AS"/>
</dbReference>
<keyword evidence="1 4" id="KW-0547">Nucleotide-binding</keyword>
<evidence type="ECO:0000256" key="3">
    <source>
        <dbReference type="PROSITE-ProRule" id="PRU00235"/>
    </source>
</evidence>
<evidence type="ECO:0000256" key="6">
    <source>
        <dbReference type="SAM" id="MobiDB-lite"/>
    </source>
</evidence>
<feature type="compositionally biased region" description="Low complexity" evidence="6">
    <location>
        <begin position="503"/>
        <end position="514"/>
    </location>
</feature>